<keyword evidence="4" id="KW-1185">Reference proteome</keyword>
<dbReference type="InterPro" id="IPR013096">
    <property type="entry name" value="Cupin_2"/>
</dbReference>
<gene>
    <name evidence="3" type="ORF">CRENPOLYSF2_4430005</name>
</gene>
<dbReference type="RefSeq" id="WP_087147999.1">
    <property type="nucleotide sequence ID" value="NZ_FUKJ01000383.1"/>
</dbReference>
<dbReference type="Proteomes" id="UP000195442">
    <property type="component" value="Unassembled WGS sequence"/>
</dbReference>
<dbReference type="InterPro" id="IPR011051">
    <property type="entry name" value="RmlC_Cupin_sf"/>
</dbReference>
<name>A0A1R4HFG0_9GAMM</name>
<dbReference type="CDD" id="cd06985">
    <property type="entry name" value="cupin_BF4112"/>
    <property type="match status" value="1"/>
</dbReference>
<dbReference type="OrthoDB" id="9804028at2"/>
<dbReference type="SUPFAM" id="SSF51182">
    <property type="entry name" value="RmlC-like cupins"/>
    <property type="match status" value="1"/>
</dbReference>
<evidence type="ECO:0000313" key="4">
    <source>
        <dbReference type="Proteomes" id="UP000195442"/>
    </source>
</evidence>
<dbReference type="PANTHER" id="PTHR35848:SF6">
    <property type="entry name" value="CUPIN TYPE-2 DOMAIN-CONTAINING PROTEIN"/>
    <property type="match status" value="1"/>
</dbReference>
<dbReference type="Gene3D" id="2.60.120.10">
    <property type="entry name" value="Jelly Rolls"/>
    <property type="match status" value="1"/>
</dbReference>
<dbReference type="PANTHER" id="PTHR35848">
    <property type="entry name" value="OXALATE-BINDING PROTEIN"/>
    <property type="match status" value="1"/>
</dbReference>
<keyword evidence="1" id="KW-0479">Metal-binding</keyword>
<accession>A0A1R4HFG0</accession>
<sequence length="157" mass="17394">MSDCKNHENTCNAKKGTHFTAYESGSRKDWPAHTVELPGLGEIPGKHFLKAMLGFTGCEISINSMASGAGMPIYHQHQQNEEIYIFIQGKGQLQVDGEVIVVQEGTIVRIAPNGERTWRNNSNEPLLYIIVQVRENSLNQYGLGDAKVPDKAVVWPS</sequence>
<dbReference type="AlphaFoldDB" id="A0A1R4HFG0"/>
<dbReference type="Pfam" id="PF07883">
    <property type="entry name" value="Cupin_2"/>
    <property type="match status" value="1"/>
</dbReference>
<evidence type="ECO:0000256" key="1">
    <source>
        <dbReference type="ARBA" id="ARBA00022723"/>
    </source>
</evidence>
<protein>
    <recommendedName>
        <fullName evidence="2">Cupin type-2 domain-containing protein</fullName>
    </recommendedName>
</protein>
<evidence type="ECO:0000313" key="3">
    <source>
        <dbReference type="EMBL" id="SJM94952.1"/>
    </source>
</evidence>
<dbReference type="InterPro" id="IPR014710">
    <property type="entry name" value="RmlC-like_jellyroll"/>
</dbReference>
<dbReference type="InterPro" id="IPR051610">
    <property type="entry name" value="GPI/OXD"/>
</dbReference>
<reference evidence="4" key="1">
    <citation type="submission" date="2017-02" db="EMBL/GenBank/DDBJ databases">
        <authorList>
            <person name="Daims H."/>
        </authorList>
    </citation>
    <scope>NUCLEOTIDE SEQUENCE [LARGE SCALE GENOMIC DNA]</scope>
</reference>
<proteinExistence type="predicted"/>
<feature type="domain" description="Cupin type-2" evidence="2">
    <location>
        <begin position="65"/>
        <end position="131"/>
    </location>
</feature>
<dbReference type="EMBL" id="FUKJ01000383">
    <property type="protein sequence ID" value="SJM94952.1"/>
    <property type="molecule type" value="Genomic_DNA"/>
</dbReference>
<organism evidence="3 4">
    <name type="scientific">Crenothrix polyspora</name>
    <dbReference type="NCBI Taxonomy" id="360316"/>
    <lineage>
        <taxon>Bacteria</taxon>
        <taxon>Pseudomonadati</taxon>
        <taxon>Pseudomonadota</taxon>
        <taxon>Gammaproteobacteria</taxon>
        <taxon>Methylococcales</taxon>
        <taxon>Crenotrichaceae</taxon>
        <taxon>Crenothrix</taxon>
    </lineage>
</organism>
<dbReference type="GO" id="GO:0046872">
    <property type="term" value="F:metal ion binding"/>
    <property type="evidence" value="ECO:0007669"/>
    <property type="project" value="UniProtKB-KW"/>
</dbReference>
<evidence type="ECO:0000259" key="2">
    <source>
        <dbReference type="Pfam" id="PF07883"/>
    </source>
</evidence>